<keyword evidence="12" id="KW-0460">Magnesium</keyword>
<dbReference type="OrthoDB" id="2021138at2759"/>
<sequence>MSARSSFMKGIKPITRPASAGWTLPIFTSDYNKLLKGFKPRDQDDKWFIETDQPDHYGDTYIHIGRSFELAEHFTLKVRGGSPSATITQITWETVRQNMTEWEAKDEAVLLCKDLTGVDIRKNVPVNQAKHVSSITKESRIIGALLALHAGDSLGATCEFMSHREVATKYPKGLDKIIGGGHFNWTPGHATDDTDLCRAVLLAYSQVTQSTDVAELAGNNCLDWLQGNWPGRKLGSTPIDIGGATAEGLHHYAKTHDYETSGTDRGRIGNGSLMRCLPTGLFASNTRDIIKESKRISRITHRDPRCTISCAVYNQMVSKLVNGISPRDAVKAGLELADELEADQAELDTKHKGERPVSWGKRGEVREAILIGKRLDLPRLAANGPPEDMLRGKCSGMVTETLAVAVAALLDERPLKDVLVDVVRVGKDTDTNAAVAGGLLGARDGEEAVPKEWVRMLQFAGEFRALALLCMLQRKI</sequence>
<dbReference type="AlphaFoldDB" id="A0A0A1T4D0"/>
<dbReference type="Pfam" id="PF03747">
    <property type="entry name" value="ADP_ribosyl_GH"/>
    <property type="match status" value="1"/>
</dbReference>
<comment type="catalytic activity">
    <reaction evidence="11">
        <text>alpha-NAD(+) + H2O = ADP-D-ribose + nicotinamide + H(+)</text>
        <dbReference type="Rhea" id="RHEA:68792"/>
        <dbReference type="ChEBI" id="CHEBI:15377"/>
        <dbReference type="ChEBI" id="CHEBI:15378"/>
        <dbReference type="ChEBI" id="CHEBI:17154"/>
        <dbReference type="ChEBI" id="CHEBI:57967"/>
        <dbReference type="ChEBI" id="CHEBI:77017"/>
    </reaction>
</comment>
<evidence type="ECO:0000256" key="4">
    <source>
        <dbReference type="ARBA" id="ARBA00041057"/>
    </source>
</evidence>
<keyword evidence="12" id="KW-0479">Metal-binding</keyword>
<dbReference type="STRING" id="1531966.A0A0A1T4D0"/>
<feature type="binding site" evidence="12">
    <location>
        <position position="191"/>
    </location>
    <ligand>
        <name>Mg(2+)</name>
        <dbReference type="ChEBI" id="CHEBI:18420"/>
        <label>1</label>
    </ligand>
</feature>
<reference evidence="13 14" key="1">
    <citation type="journal article" date="2015" name="Genome Announc.">
        <title>Draft Genome Sequence and Gene Annotation of the Entomopathogenic Fungus Verticillium hemipterigenum.</title>
        <authorList>
            <person name="Horn F."/>
            <person name="Habel A."/>
            <person name="Scharf D.H."/>
            <person name="Dworschak J."/>
            <person name="Brakhage A.A."/>
            <person name="Guthke R."/>
            <person name="Hertweck C."/>
            <person name="Linde J."/>
        </authorList>
    </citation>
    <scope>NUCLEOTIDE SEQUENCE [LARGE SCALE GENOMIC DNA]</scope>
</reference>
<dbReference type="EC" id="3.2.1.143" evidence="2"/>
<dbReference type="PANTHER" id="PTHR16222">
    <property type="entry name" value="ADP-RIBOSYLGLYCOHYDROLASE"/>
    <property type="match status" value="1"/>
</dbReference>
<evidence type="ECO:0000256" key="11">
    <source>
        <dbReference type="ARBA" id="ARBA00049015"/>
    </source>
</evidence>
<feature type="binding site" evidence="12">
    <location>
        <position position="193"/>
    </location>
    <ligand>
        <name>Mg(2+)</name>
        <dbReference type="ChEBI" id="CHEBI:18420"/>
        <label>1</label>
    </ligand>
</feature>
<feature type="binding site" evidence="12">
    <location>
        <position position="431"/>
    </location>
    <ligand>
        <name>Mg(2+)</name>
        <dbReference type="ChEBI" id="CHEBI:18420"/>
        <label>1</label>
    </ligand>
</feature>
<evidence type="ECO:0000256" key="5">
    <source>
        <dbReference type="ARBA" id="ARBA00042398"/>
    </source>
</evidence>
<accession>A0A0A1T4D0</accession>
<dbReference type="EMBL" id="CDHN01000004">
    <property type="protein sequence ID" value="CEJ92056.1"/>
    <property type="molecule type" value="Genomic_DNA"/>
</dbReference>
<comment type="similarity">
    <text evidence="1">Belongs to the ADP-ribosylglycohydrolase family.</text>
</comment>
<evidence type="ECO:0000256" key="8">
    <source>
        <dbReference type="ARBA" id="ARBA00042850"/>
    </source>
</evidence>
<dbReference type="Gene3D" id="1.10.4080.10">
    <property type="entry name" value="ADP-ribosylation/Crystallin J1"/>
    <property type="match status" value="1"/>
</dbReference>
<dbReference type="PANTHER" id="PTHR16222:SF24">
    <property type="entry name" value="ADP-RIBOSYLHYDROLASE ARH3"/>
    <property type="match status" value="1"/>
</dbReference>
<evidence type="ECO:0000256" key="9">
    <source>
        <dbReference type="ARBA" id="ARBA00043187"/>
    </source>
</evidence>
<feature type="binding site" evidence="12">
    <location>
        <position position="430"/>
    </location>
    <ligand>
        <name>Mg(2+)</name>
        <dbReference type="ChEBI" id="CHEBI:18420"/>
        <label>1</label>
    </ligand>
</feature>
<gene>
    <name evidence="13" type="ORF">VHEMI07734</name>
</gene>
<evidence type="ECO:0000313" key="14">
    <source>
        <dbReference type="Proteomes" id="UP000039046"/>
    </source>
</evidence>
<evidence type="ECO:0000313" key="13">
    <source>
        <dbReference type="EMBL" id="CEJ92056.1"/>
    </source>
</evidence>
<feature type="binding site" evidence="12">
    <location>
        <position position="428"/>
    </location>
    <ligand>
        <name>Mg(2+)</name>
        <dbReference type="ChEBI" id="CHEBI:18420"/>
        <label>1</label>
    </ligand>
</feature>
<name>A0A0A1T4D0_9HYPO</name>
<evidence type="ECO:0000256" key="3">
    <source>
        <dbReference type="ARBA" id="ARBA00022801"/>
    </source>
</evidence>
<evidence type="ECO:0000256" key="2">
    <source>
        <dbReference type="ARBA" id="ARBA00012255"/>
    </source>
</evidence>
<dbReference type="HOGENOM" id="CLU_024566_8_0_1"/>
<evidence type="ECO:0000256" key="12">
    <source>
        <dbReference type="PIRSR" id="PIRSR605502-1"/>
    </source>
</evidence>
<organism evidence="13 14">
    <name type="scientific">[Torrubiella] hemipterigena</name>
    <dbReference type="NCBI Taxonomy" id="1531966"/>
    <lineage>
        <taxon>Eukaryota</taxon>
        <taxon>Fungi</taxon>
        <taxon>Dikarya</taxon>
        <taxon>Ascomycota</taxon>
        <taxon>Pezizomycotina</taxon>
        <taxon>Sordariomycetes</taxon>
        <taxon>Hypocreomycetidae</taxon>
        <taxon>Hypocreales</taxon>
        <taxon>Clavicipitaceae</taxon>
        <taxon>Clavicipitaceae incertae sedis</taxon>
        <taxon>'Torrubiella' clade</taxon>
    </lineage>
</organism>
<evidence type="ECO:0000256" key="7">
    <source>
        <dbReference type="ARBA" id="ARBA00042722"/>
    </source>
</evidence>
<dbReference type="SUPFAM" id="SSF101478">
    <property type="entry name" value="ADP-ribosylglycohydrolase"/>
    <property type="match status" value="1"/>
</dbReference>
<dbReference type="Proteomes" id="UP000039046">
    <property type="component" value="Unassembled WGS sequence"/>
</dbReference>
<proteinExistence type="inferred from homology"/>
<protein>
    <recommendedName>
        <fullName evidence="4">ADP-ribosylhydrolase ARH3</fullName>
        <ecNumber evidence="2">3.2.1.143</ecNumber>
    </recommendedName>
    <alternativeName>
        <fullName evidence="5">ADP-ribose glycohydrolase ARH3</fullName>
    </alternativeName>
    <alternativeName>
        <fullName evidence="6">ADP-ribosylhydrolase 3</fullName>
    </alternativeName>
    <alternativeName>
        <fullName evidence="9">O-acetyl-ADP-ribose deacetylase ARH3</fullName>
    </alternativeName>
    <alternativeName>
        <fullName evidence="10">Poly(ADP-ribose) glycohydrolase ARH3</fullName>
    </alternativeName>
    <alternativeName>
        <fullName evidence="8">[Protein ADP-ribosylarginine] hydrolase-like protein 2</fullName>
    </alternativeName>
    <alternativeName>
        <fullName evidence="7">[Protein ADP-ribosylserine] hydrolase</fullName>
    </alternativeName>
</protein>
<keyword evidence="14" id="KW-1185">Reference proteome</keyword>
<feature type="binding site" evidence="12">
    <location>
        <position position="192"/>
    </location>
    <ligand>
        <name>Mg(2+)</name>
        <dbReference type="ChEBI" id="CHEBI:18420"/>
        <label>1</label>
    </ligand>
</feature>
<evidence type="ECO:0000256" key="6">
    <source>
        <dbReference type="ARBA" id="ARBA00042471"/>
    </source>
</evidence>
<evidence type="ECO:0000256" key="10">
    <source>
        <dbReference type="ARBA" id="ARBA00043193"/>
    </source>
</evidence>
<comment type="cofactor">
    <cofactor evidence="12">
        <name>Mg(2+)</name>
        <dbReference type="ChEBI" id="CHEBI:18420"/>
    </cofactor>
    <text evidence="12">Binds 2 magnesium ions per subunit.</text>
</comment>
<dbReference type="InterPro" id="IPR005502">
    <property type="entry name" value="Ribosyl_crysJ1"/>
</dbReference>
<dbReference type="GO" id="GO:0004649">
    <property type="term" value="F:poly(ADP-ribose) glycohydrolase activity"/>
    <property type="evidence" value="ECO:0007669"/>
    <property type="project" value="UniProtKB-EC"/>
</dbReference>
<dbReference type="GO" id="GO:0046872">
    <property type="term" value="F:metal ion binding"/>
    <property type="evidence" value="ECO:0007669"/>
    <property type="project" value="UniProtKB-KW"/>
</dbReference>
<dbReference type="InterPro" id="IPR050792">
    <property type="entry name" value="ADP-ribosylglycohydrolase"/>
</dbReference>
<evidence type="ECO:0000256" key="1">
    <source>
        <dbReference type="ARBA" id="ARBA00010702"/>
    </source>
</evidence>
<dbReference type="InterPro" id="IPR036705">
    <property type="entry name" value="Ribosyl_crysJ1_sf"/>
</dbReference>
<keyword evidence="3" id="KW-0378">Hydrolase</keyword>